<keyword evidence="3" id="KW-1185">Reference proteome</keyword>
<name>E0NVL0_9BACT</name>
<protein>
    <submittedName>
        <fullName evidence="2">Uncharacterized protein</fullName>
    </submittedName>
</protein>
<reference evidence="2" key="1">
    <citation type="submission" date="2010-07" db="EMBL/GenBank/DDBJ databases">
        <authorList>
            <person name="Muzny D."/>
            <person name="Qin X."/>
            <person name="Deng J."/>
            <person name="Jiang H."/>
            <person name="Liu Y."/>
            <person name="Qu J."/>
            <person name="Song X.-Z."/>
            <person name="Zhang L."/>
            <person name="Thornton R."/>
            <person name="Coyle M."/>
            <person name="Francisco L."/>
            <person name="Jackson L."/>
            <person name="Javaid M."/>
            <person name="Korchina V."/>
            <person name="Kovar C."/>
            <person name="Mata R."/>
            <person name="Mathew T."/>
            <person name="Ngo R."/>
            <person name="Nguyen L."/>
            <person name="Nguyen N."/>
            <person name="Okwuonu G."/>
            <person name="Ongeri F."/>
            <person name="Pham C."/>
            <person name="Simmons D."/>
            <person name="Wilczek-Boney K."/>
            <person name="Hale W."/>
            <person name="Jakkamsetti A."/>
            <person name="Pham P."/>
            <person name="Ruth R."/>
            <person name="San Lucas F."/>
            <person name="Warren J."/>
            <person name="Zhang J."/>
            <person name="Zhao Z."/>
            <person name="Zhou C."/>
            <person name="Zhu D."/>
            <person name="Lee S."/>
            <person name="Bess C."/>
            <person name="Blankenburg K."/>
            <person name="Forbes L."/>
            <person name="Fu Q."/>
            <person name="Gubbala S."/>
            <person name="Hirani K."/>
            <person name="Jayaseelan J.C."/>
            <person name="Lara F."/>
            <person name="Munidasa M."/>
            <person name="Palculict T."/>
            <person name="Patil S."/>
            <person name="Pu L.-L."/>
            <person name="Saada N."/>
            <person name="Tang L."/>
            <person name="Weissenberger G."/>
            <person name="Zhu Y."/>
            <person name="Hemphill L."/>
            <person name="Shang Y."/>
            <person name="Youmans B."/>
            <person name="Ayvaz T."/>
            <person name="Ross M."/>
            <person name="Santibanez J."/>
            <person name="Aqrawi P."/>
            <person name="Gross S."/>
            <person name="Joshi V."/>
            <person name="Fowler G."/>
            <person name="Nazareth L."/>
            <person name="Reid J."/>
            <person name="Worley K."/>
            <person name="Petrosino J."/>
            <person name="Highlander S."/>
            <person name="Gibbs R."/>
        </authorList>
    </citation>
    <scope>NUCLEOTIDE SEQUENCE [LARGE SCALE GENOMIC DNA]</scope>
    <source>
        <strain evidence="2">DSM 16973</strain>
    </source>
</reference>
<evidence type="ECO:0000313" key="3">
    <source>
        <dbReference type="Proteomes" id="UP000004394"/>
    </source>
</evidence>
<sequence length="56" mass="6570">MAGNFDCLPLLFTSMADNFLERHKEEYEQRKASLQSRKQSVSRVKRNIQKPDDEAL</sequence>
<feature type="region of interest" description="Disordered" evidence="1">
    <location>
        <begin position="30"/>
        <end position="56"/>
    </location>
</feature>
<organism evidence="2 3">
    <name type="scientific">Hoylesella marshii DSM 16973 = JCM 13450</name>
    <dbReference type="NCBI Taxonomy" id="862515"/>
    <lineage>
        <taxon>Bacteria</taxon>
        <taxon>Pseudomonadati</taxon>
        <taxon>Bacteroidota</taxon>
        <taxon>Bacteroidia</taxon>
        <taxon>Bacteroidales</taxon>
        <taxon>Prevotellaceae</taxon>
        <taxon>Hoylesella</taxon>
    </lineage>
</organism>
<evidence type="ECO:0000313" key="2">
    <source>
        <dbReference type="EMBL" id="EFM00944.1"/>
    </source>
</evidence>
<evidence type="ECO:0000256" key="1">
    <source>
        <dbReference type="SAM" id="MobiDB-lite"/>
    </source>
</evidence>
<dbReference type="STRING" id="862515.HMPREF0658_2215"/>
<dbReference type="Proteomes" id="UP000004394">
    <property type="component" value="Unassembled WGS sequence"/>
</dbReference>
<feature type="compositionally biased region" description="Polar residues" evidence="1">
    <location>
        <begin position="32"/>
        <end position="42"/>
    </location>
</feature>
<comment type="caution">
    <text evidence="2">The sequence shown here is derived from an EMBL/GenBank/DDBJ whole genome shotgun (WGS) entry which is preliminary data.</text>
</comment>
<dbReference type="RefSeq" id="WP_006950614.1">
    <property type="nucleotide sequence ID" value="NZ_BAJI01000040.1"/>
</dbReference>
<accession>E0NVL0</accession>
<proteinExistence type="predicted"/>
<dbReference type="EMBL" id="AEEI01000061">
    <property type="protein sequence ID" value="EFM00944.1"/>
    <property type="molecule type" value="Genomic_DNA"/>
</dbReference>
<gene>
    <name evidence="2" type="ORF">HMPREF0658_2215</name>
</gene>
<dbReference type="AlphaFoldDB" id="E0NVL0"/>
<dbReference type="HOGENOM" id="CLU_212179_0_0_10"/>
<dbReference type="BioCyc" id="PMAR862515-HMP:GMOO-2248-MONOMER"/>